<feature type="transmembrane region" description="Helical" evidence="1">
    <location>
        <begin position="222"/>
        <end position="244"/>
    </location>
</feature>
<keyword evidence="1" id="KW-1133">Transmembrane helix</keyword>
<keyword evidence="1" id="KW-0472">Membrane</keyword>
<evidence type="ECO:0000256" key="1">
    <source>
        <dbReference type="SAM" id="Phobius"/>
    </source>
</evidence>
<organism evidence="3 4">
    <name type="scientific">Haloquadratum walsbyi (strain DSM 16854 / JCM 12705 / C23)</name>
    <dbReference type="NCBI Taxonomy" id="768065"/>
    <lineage>
        <taxon>Archaea</taxon>
        <taxon>Methanobacteriati</taxon>
        <taxon>Methanobacteriota</taxon>
        <taxon>Stenosarchaea group</taxon>
        <taxon>Halobacteria</taxon>
        <taxon>Halobacteriales</taxon>
        <taxon>Haloferacaceae</taxon>
        <taxon>Haloquadratum</taxon>
    </lineage>
</organism>
<dbReference type="EMBL" id="FR746099">
    <property type="protein sequence ID" value="CCC41352.1"/>
    <property type="molecule type" value="Genomic_DNA"/>
</dbReference>
<sequence length="249" mass="26163">MSSISSSLDNPYVHLKAFGGAFVIIALIFVAAAVAVSLGGVAVSVIGIGQETALGLALMSAFQFIGFGVVGVVYAYLTDQLNRIGLTRPTSRDFVWIIGGLLALIGLFAGINLLFGVLGIETADSAIIDQGQNSPVYFLYLIPVTIFLVGPAEELIFRGLIQTQFRDAYGSIFAVVAASTVFAAVHFSSYSGGDIFALLATLITILALGATLGLLYERTRTLLVPAVVHGLFNTVQFVMAYISVVNGSI</sequence>
<feature type="transmembrane region" description="Helical" evidence="1">
    <location>
        <begin position="169"/>
        <end position="189"/>
    </location>
</feature>
<dbReference type="InterPro" id="IPR003675">
    <property type="entry name" value="Rce1/LyrA-like_dom"/>
</dbReference>
<feature type="transmembrane region" description="Helical" evidence="1">
    <location>
        <begin position="94"/>
        <end position="117"/>
    </location>
</feature>
<protein>
    <submittedName>
        <fullName evidence="3">Abi/CAAX domain protein</fullName>
    </submittedName>
</protein>
<dbReference type="RefSeq" id="WP_014556744.1">
    <property type="nucleotide sequence ID" value="NC_017459.1"/>
</dbReference>
<dbReference type="GO" id="GO:0004175">
    <property type="term" value="F:endopeptidase activity"/>
    <property type="evidence" value="ECO:0007669"/>
    <property type="project" value="UniProtKB-ARBA"/>
</dbReference>
<evidence type="ECO:0000313" key="4">
    <source>
        <dbReference type="Proteomes" id="UP000007954"/>
    </source>
</evidence>
<dbReference type="Proteomes" id="UP000007954">
    <property type="component" value="Chromosome"/>
</dbReference>
<dbReference type="InterPro" id="IPR052710">
    <property type="entry name" value="CAAX_protease"/>
</dbReference>
<keyword evidence="1" id="KW-0812">Transmembrane</keyword>
<gene>
    <name evidence="3" type="ordered locus">Hqrw_3605</name>
</gene>
<name>G0LMN2_HALWC</name>
<reference evidence="3 4" key="1">
    <citation type="journal article" date="2011" name="PLoS ONE">
        <title>Haloquadratum walsbyi: limited diversity in a global pond.</title>
        <authorList>
            <person name="Dyall-Smith M."/>
            <person name="Pfeiffer F."/>
            <person name="Klee K."/>
            <person name="Palm P."/>
            <person name="Gross K."/>
            <person name="Schuster S.C."/>
            <person name="Rampp M."/>
            <person name="Oesterhelt D."/>
        </authorList>
    </citation>
    <scope>NUCLEOTIDE SEQUENCE [LARGE SCALE GENOMIC DNA]</scope>
    <source>
        <strain evidence="4">DSM 16854 / JCM 12705 / C23</strain>
    </source>
</reference>
<proteinExistence type="predicted"/>
<feature type="domain" description="CAAX prenyl protease 2/Lysostaphin resistance protein A-like" evidence="2">
    <location>
        <begin position="137"/>
        <end position="235"/>
    </location>
</feature>
<dbReference type="GO" id="GO:0080120">
    <property type="term" value="P:CAAX-box protein maturation"/>
    <property type="evidence" value="ECO:0007669"/>
    <property type="project" value="UniProtKB-ARBA"/>
</dbReference>
<dbReference type="PANTHER" id="PTHR36435:SF1">
    <property type="entry name" value="CAAX AMINO TERMINAL PROTEASE FAMILY PROTEIN"/>
    <property type="match status" value="1"/>
</dbReference>
<dbReference type="AlphaFoldDB" id="G0LMN2"/>
<dbReference type="Pfam" id="PF02517">
    <property type="entry name" value="Rce1-like"/>
    <property type="match status" value="1"/>
</dbReference>
<dbReference type="HOGENOM" id="CLU_073769_0_0_2"/>
<feature type="transmembrane region" description="Helical" evidence="1">
    <location>
        <begin position="195"/>
        <end position="215"/>
    </location>
</feature>
<dbReference type="OrthoDB" id="275779at2157"/>
<dbReference type="PANTHER" id="PTHR36435">
    <property type="entry name" value="SLR1288 PROTEIN"/>
    <property type="match status" value="1"/>
</dbReference>
<feature type="transmembrane region" description="Helical" evidence="1">
    <location>
        <begin position="21"/>
        <end position="48"/>
    </location>
</feature>
<dbReference type="GeneID" id="12448443"/>
<feature type="transmembrane region" description="Helical" evidence="1">
    <location>
        <begin position="54"/>
        <end position="74"/>
    </location>
</feature>
<feature type="transmembrane region" description="Helical" evidence="1">
    <location>
        <begin position="137"/>
        <end position="157"/>
    </location>
</feature>
<accession>G0LMN2</accession>
<evidence type="ECO:0000313" key="3">
    <source>
        <dbReference type="EMBL" id="CCC41352.1"/>
    </source>
</evidence>
<evidence type="ECO:0000259" key="2">
    <source>
        <dbReference type="Pfam" id="PF02517"/>
    </source>
</evidence>
<dbReference type="KEGG" id="hwc:Hqrw_3605"/>